<organism evidence="2">
    <name type="scientific">Aspergillus flavus</name>
    <dbReference type="NCBI Taxonomy" id="5059"/>
    <lineage>
        <taxon>Eukaryota</taxon>
        <taxon>Fungi</taxon>
        <taxon>Dikarya</taxon>
        <taxon>Ascomycota</taxon>
        <taxon>Pezizomycotina</taxon>
        <taxon>Eurotiomycetes</taxon>
        <taxon>Eurotiomycetidae</taxon>
        <taxon>Eurotiales</taxon>
        <taxon>Aspergillaceae</taxon>
        <taxon>Aspergillus</taxon>
        <taxon>Aspergillus subgen. Circumdati</taxon>
    </lineage>
</organism>
<feature type="chain" id="PRO_5024977554" description="Secreted protein" evidence="1">
    <location>
        <begin position="26"/>
        <end position="86"/>
    </location>
</feature>
<evidence type="ECO:0000256" key="1">
    <source>
        <dbReference type="SAM" id="SignalP"/>
    </source>
</evidence>
<proteinExistence type="predicted"/>
<name>A0A5N6HAT4_ASPFL</name>
<sequence length="86" mass="9616">MVQLEHLIWSVAQCLFILFPGSVDPNLEQMCHLKRHGTAIRKMAALTLGPTHAMDFTNGMRNPGFRVLCKENVHNLSVIRAPGFST</sequence>
<evidence type="ECO:0008006" key="3">
    <source>
        <dbReference type="Google" id="ProtNLM"/>
    </source>
</evidence>
<protein>
    <recommendedName>
        <fullName evidence="3">Secreted protein</fullName>
    </recommendedName>
</protein>
<dbReference type="AlphaFoldDB" id="A0A5N6HAT4"/>
<dbReference type="Proteomes" id="UP000325434">
    <property type="component" value="Unassembled WGS sequence"/>
</dbReference>
<keyword evidence="1" id="KW-0732">Signal</keyword>
<dbReference type="EMBL" id="ML734566">
    <property type="protein sequence ID" value="KAB8250330.1"/>
    <property type="molecule type" value="Genomic_DNA"/>
</dbReference>
<evidence type="ECO:0000313" key="2">
    <source>
        <dbReference type="EMBL" id="KAB8250330.1"/>
    </source>
</evidence>
<accession>A0A5N6HAT4</accession>
<gene>
    <name evidence="2" type="ORF">BDV35DRAFT_342777</name>
</gene>
<feature type="signal peptide" evidence="1">
    <location>
        <begin position="1"/>
        <end position="25"/>
    </location>
</feature>
<reference evidence="2" key="1">
    <citation type="submission" date="2019-04" db="EMBL/GenBank/DDBJ databases">
        <title>Friends and foes A comparative genomics study of 23 Aspergillus species from section Flavi.</title>
        <authorList>
            <consortium name="DOE Joint Genome Institute"/>
            <person name="Kjaerbolling I."/>
            <person name="Vesth T."/>
            <person name="Frisvad J.C."/>
            <person name="Nybo J.L."/>
            <person name="Theobald S."/>
            <person name="Kildgaard S."/>
            <person name="Isbrandt T."/>
            <person name="Kuo A."/>
            <person name="Sato A."/>
            <person name="Lyhne E.K."/>
            <person name="Kogle M.E."/>
            <person name="Wiebenga A."/>
            <person name="Kun R.S."/>
            <person name="Lubbers R.J."/>
            <person name="Makela M.R."/>
            <person name="Barry K."/>
            <person name="Chovatia M."/>
            <person name="Clum A."/>
            <person name="Daum C."/>
            <person name="Haridas S."/>
            <person name="He G."/>
            <person name="LaButti K."/>
            <person name="Lipzen A."/>
            <person name="Mondo S."/>
            <person name="Riley R."/>
            <person name="Salamov A."/>
            <person name="Simmons B.A."/>
            <person name="Magnuson J.K."/>
            <person name="Henrissat B."/>
            <person name="Mortensen U.H."/>
            <person name="Larsen T.O."/>
            <person name="Devries R.P."/>
            <person name="Grigoriev I.V."/>
            <person name="Machida M."/>
            <person name="Baker S.E."/>
            <person name="Andersen M.R."/>
        </authorList>
    </citation>
    <scope>NUCLEOTIDE SEQUENCE [LARGE SCALE GENOMIC DNA]</scope>
    <source>
        <strain evidence="2">CBS 121.62</strain>
    </source>
</reference>